<dbReference type="AlphaFoldDB" id="A0A7W5DJ37"/>
<dbReference type="CDD" id="cd17293">
    <property type="entry name" value="RMtype1_S_Ppo21ORF8840P_TRD1-CR1_like"/>
    <property type="match status" value="1"/>
</dbReference>
<dbReference type="InterPro" id="IPR044946">
    <property type="entry name" value="Restrct_endonuc_typeI_TRD_sf"/>
</dbReference>
<dbReference type="Gene3D" id="3.90.220.20">
    <property type="entry name" value="DNA methylase specificity domains"/>
    <property type="match status" value="2"/>
</dbReference>
<evidence type="ECO:0000256" key="2">
    <source>
        <dbReference type="ARBA" id="ARBA00022747"/>
    </source>
</evidence>
<dbReference type="PANTHER" id="PTHR30408">
    <property type="entry name" value="TYPE-1 RESTRICTION ENZYME ECOKI SPECIFICITY PROTEIN"/>
    <property type="match status" value="1"/>
</dbReference>
<sequence length="414" mass="46119">MRADWQTGQLGDFFEIVTGGTPPKAKKEMYGSYMPLVKPPELTGAGVQSGEDFLSEEGAAASRILPVGSVLVSCIGNLGKIGISKVELATNQQINSIKPNAGKAFPEFVFYLVQAPHFSDQLHRLASGTTVSIVNKSKFKSILVDLPSLPEQKNIVATLDEAFEGIDTVVANTEKNLANAREMFESYLSSVFSQRGDVWVERRLEEIASSTQIGLVRNRKEQGDSLEYSYVKMDNITPNNYFDSKNIVRVEAKQSEVEKYSLKKGDLLFSTRNSYELVGKSCLYDIEKKEPVLFNNNIMRIRFVEEISPNFAAYLFHSPKVKKQLENMKSGTTNVSAIYYKSLKNIRLAFPSLDTQKTICGRLDEMSARTQELEAIYQHKLTALAELKQSLLQKAFSSELTAREAEAAVEEATA</sequence>
<evidence type="ECO:0000256" key="1">
    <source>
        <dbReference type="ARBA" id="ARBA00010923"/>
    </source>
</evidence>
<keyword evidence="3" id="KW-0238">DNA-binding</keyword>
<dbReference type="RefSeq" id="WP_183313535.1">
    <property type="nucleotide sequence ID" value="NZ_JACHXQ010000002.1"/>
</dbReference>
<accession>A0A7W5DJ37</accession>
<keyword evidence="6" id="KW-1185">Reference proteome</keyword>
<comment type="similarity">
    <text evidence="1">Belongs to the type-I restriction system S methylase family.</text>
</comment>
<proteinExistence type="inferred from homology"/>
<keyword evidence="2" id="KW-0680">Restriction system</keyword>
<dbReference type="GO" id="GO:0009307">
    <property type="term" value="P:DNA restriction-modification system"/>
    <property type="evidence" value="ECO:0007669"/>
    <property type="project" value="UniProtKB-KW"/>
</dbReference>
<dbReference type="EMBL" id="JACHXQ010000002">
    <property type="protein sequence ID" value="MBB3183369.1"/>
    <property type="molecule type" value="Genomic_DNA"/>
</dbReference>
<organism evidence="5 6">
    <name type="scientific">Halomonas fontilapidosi</name>
    <dbReference type="NCBI Taxonomy" id="616675"/>
    <lineage>
        <taxon>Bacteria</taxon>
        <taxon>Pseudomonadati</taxon>
        <taxon>Pseudomonadota</taxon>
        <taxon>Gammaproteobacteria</taxon>
        <taxon>Oceanospirillales</taxon>
        <taxon>Halomonadaceae</taxon>
        <taxon>Halomonas</taxon>
    </lineage>
</organism>
<dbReference type="InterPro" id="IPR052021">
    <property type="entry name" value="Type-I_RS_S_subunit"/>
</dbReference>
<comment type="caution">
    <text evidence="5">The sequence shown here is derived from an EMBL/GenBank/DDBJ whole genome shotgun (WGS) entry which is preliminary data.</text>
</comment>
<feature type="domain" description="Type I restriction modification DNA specificity" evidence="4">
    <location>
        <begin position="4"/>
        <end position="164"/>
    </location>
</feature>
<feature type="domain" description="Type I restriction modification DNA specificity" evidence="4">
    <location>
        <begin position="199"/>
        <end position="375"/>
    </location>
</feature>
<name>A0A7W5DJ37_9GAMM</name>
<gene>
    <name evidence="5" type="ORF">FHR95_000910</name>
</gene>
<evidence type="ECO:0000256" key="3">
    <source>
        <dbReference type="ARBA" id="ARBA00023125"/>
    </source>
</evidence>
<dbReference type="Proteomes" id="UP000563050">
    <property type="component" value="Unassembled WGS sequence"/>
</dbReference>
<evidence type="ECO:0000313" key="6">
    <source>
        <dbReference type="Proteomes" id="UP000563050"/>
    </source>
</evidence>
<dbReference type="EC" id="3.1.21.3" evidence="5"/>
<dbReference type="GO" id="GO:0009035">
    <property type="term" value="F:type I site-specific deoxyribonuclease activity"/>
    <property type="evidence" value="ECO:0007669"/>
    <property type="project" value="UniProtKB-EC"/>
</dbReference>
<dbReference type="SUPFAM" id="SSF116734">
    <property type="entry name" value="DNA methylase specificity domain"/>
    <property type="match status" value="2"/>
</dbReference>
<evidence type="ECO:0000313" key="5">
    <source>
        <dbReference type="EMBL" id="MBB3183369.1"/>
    </source>
</evidence>
<dbReference type="Pfam" id="PF01420">
    <property type="entry name" value="Methylase_S"/>
    <property type="match status" value="2"/>
</dbReference>
<protein>
    <submittedName>
        <fullName evidence="5">Type I restriction enzyme S subunit</fullName>
        <ecNumber evidence="5">3.1.21.3</ecNumber>
    </submittedName>
</protein>
<keyword evidence="5" id="KW-0378">Hydrolase</keyword>
<evidence type="ECO:0000259" key="4">
    <source>
        <dbReference type="Pfam" id="PF01420"/>
    </source>
</evidence>
<dbReference type="PANTHER" id="PTHR30408:SF12">
    <property type="entry name" value="TYPE I RESTRICTION ENZYME MJAVIII SPECIFICITY SUBUNIT"/>
    <property type="match status" value="1"/>
</dbReference>
<dbReference type="GO" id="GO:0003677">
    <property type="term" value="F:DNA binding"/>
    <property type="evidence" value="ECO:0007669"/>
    <property type="project" value="UniProtKB-KW"/>
</dbReference>
<dbReference type="InterPro" id="IPR000055">
    <property type="entry name" value="Restrct_endonuc_typeI_TRD"/>
</dbReference>
<reference evidence="5 6" key="1">
    <citation type="submission" date="2020-08" db="EMBL/GenBank/DDBJ databases">
        <title>Genomic Encyclopedia of Type Strains, Phase III (KMG-III): the genomes of soil and plant-associated and newly described type strains.</title>
        <authorList>
            <person name="Whitman W."/>
        </authorList>
    </citation>
    <scope>NUCLEOTIDE SEQUENCE [LARGE SCALE GENOMIC DNA]</scope>
    <source>
        <strain evidence="5 6">CECT 7341</strain>
    </source>
</reference>